<organism evidence="2 3">
    <name type="scientific">Bacteroides pyogenes DSM 20611 = JCM 6294</name>
    <dbReference type="NCBI Taxonomy" id="1121100"/>
    <lineage>
        <taxon>Bacteria</taxon>
        <taxon>Pseudomonadati</taxon>
        <taxon>Bacteroidota</taxon>
        <taxon>Bacteroidia</taxon>
        <taxon>Bacteroidales</taxon>
        <taxon>Bacteroidaceae</taxon>
        <taxon>Bacteroides</taxon>
    </lineage>
</organism>
<gene>
    <name evidence="2" type="ORF">JCM6294_2701</name>
</gene>
<keyword evidence="1" id="KW-0472">Membrane</keyword>
<sequence>MVVDHGFCRGVFLLFYCLNILLVLCFLWELIFKEFRSFLETFENAKMPKRLYDCFFIQLFIGMVDYVIDY</sequence>
<evidence type="ECO:0000256" key="1">
    <source>
        <dbReference type="SAM" id="Phobius"/>
    </source>
</evidence>
<feature type="transmembrane region" description="Helical" evidence="1">
    <location>
        <begin position="51"/>
        <end position="68"/>
    </location>
</feature>
<evidence type="ECO:0000313" key="3">
    <source>
        <dbReference type="Proteomes" id="UP000018842"/>
    </source>
</evidence>
<dbReference type="AlphaFoldDB" id="W4PIL2"/>
<keyword evidence="1" id="KW-0812">Transmembrane</keyword>
<accession>W4PIL2</accession>
<dbReference type="EMBL" id="BAIR01000026">
    <property type="protein sequence ID" value="GAE19622.1"/>
    <property type="molecule type" value="Genomic_DNA"/>
</dbReference>
<proteinExistence type="predicted"/>
<feature type="transmembrane region" description="Helical" evidence="1">
    <location>
        <begin position="12"/>
        <end position="31"/>
    </location>
</feature>
<evidence type="ECO:0000313" key="2">
    <source>
        <dbReference type="EMBL" id="GAE19622.1"/>
    </source>
</evidence>
<protein>
    <submittedName>
        <fullName evidence="2">Uncharacterized protein</fullName>
    </submittedName>
</protein>
<comment type="caution">
    <text evidence="2">The sequence shown here is derived from an EMBL/GenBank/DDBJ whole genome shotgun (WGS) entry which is preliminary data.</text>
</comment>
<dbReference type="Proteomes" id="UP000018842">
    <property type="component" value="Unassembled WGS sequence"/>
</dbReference>
<keyword evidence="1" id="KW-1133">Transmembrane helix</keyword>
<name>W4PIL2_9BACE</name>
<reference evidence="3" key="1">
    <citation type="journal article" date="2014" name="Genome">
        <title>Draft Genome Sequences of Three Strains of Bacteroides pyogenes Isolated from a Cat and Swine.</title>
        <authorList>
            <person name="Sakamoto M."/>
            <person name="Oshima K."/>
            <person name="Suda W."/>
            <person name="Kitamura K."/>
            <person name="Iida T."/>
            <person name="Hattori M."/>
            <person name="Ohkuma M."/>
        </authorList>
    </citation>
    <scope>NUCLEOTIDE SEQUENCE [LARGE SCALE GENOMIC DNA]</scope>
    <source>
        <strain evidence="3">JCM 6294</strain>
    </source>
</reference>